<evidence type="ECO:0000256" key="4">
    <source>
        <dbReference type="SAM" id="SignalP"/>
    </source>
</evidence>
<evidence type="ECO:0000313" key="6">
    <source>
        <dbReference type="Proteomes" id="UP000000305"/>
    </source>
</evidence>
<proteinExistence type="predicted"/>
<feature type="chain" id="PRO_5013152817" description="Cuticle protein" evidence="4">
    <location>
        <begin position="16"/>
        <end position="184"/>
    </location>
</feature>
<evidence type="ECO:0000256" key="3">
    <source>
        <dbReference type="SAM" id="MobiDB-lite"/>
    </source>
</evidence>
<dbReference type="KEGG" id="dpx:DAPPUDRAFT_231491"/>
<dbReference type="FunCoup" id="E9H9H3">
    <property type="interactions" value="127"/>
</dbReference>
<dbReference type="OMA" id="KYEPAPY"/>
<dbReference type="PhylomeDB" id="E9H9H3"/>
<dbReference type="Pfam" id="PF00379">
    <property type="entry name" value="Chitin_bind_4"/>
    <property type="match status" value="1"/>
</dbReference>
<protein>
    <recommendedName>
        <fullName evidence="7">Cuticle protein</fullName>
    </recommendedName>
</protein>
<dbReference type="PROSITE" id="PS51155">
    <property type="entry name" value="CHIT_BIND_RR_2"/>
    <property type="match status" value="1"/>
</dbReference>
<keyword evidence="4" id="KW-0732">Signal</keyword>
<dbReference type="EMBL" id="GL732608">
    <property type="protein sequence ID" value="EFX71616.1"/>
    <property type="molecule type" value="Genomic_DNA"/>
</dbReference>
<dbReference type="HOGENOM" id="CLU_075165_4_1_1"/>
<dbReference type="PANTHER" id="PTHR12236">
    <property type="entry name" value="STRUCTURAL CONTITUENT OF CUTICLE"/>
    <property type="match status" value="1"/>
</dbReference>
<sequence>MKVFVFAALVAVVAAGGYHQAPAYKQEKPYTSHPAPSHHHAPSHYKENKPAYQPEYKSAEYAPKSYDVPTPYHFNWAVKDDYTYNNFGQHESSDGYGHVSGSYHTLLPDGRTQTVTYKADDYGYVADVKYDGYAKYPEYKAADSYHKGPSYSAPKYEAPKYEAPKYEAPKYEPKYEPKYAAPKY</sequence>
<accession>E9H9H3</accession>
<name>E9H9H3_DAPPU</name>
<keyword evidence="1 2" id="KW-0193">Cuticle</keyword>
<evidence type="ECO:0000313" key="5">
    <source>
        <dbReference type="EMBL" id="EFX71616.1"/>
    </source>
</evidence>
<dbReference type="OrthoDB" id="6423516at2759"/>
<dbReference type="STRING" id="6669.E9H9H3"/>
<dbReference type="GO" id="GO:0042302">
    <property type="term" value="F:structural constituent of cuticle"/>
    <property type="evidence" value="ECO:0007669"/>
    <property type="project" value="UniProtKB-UniRule"/>
</dbReference>
<reference evidence="5 6" key="1">
    <citation type="journal article" date="2011" name="Science">
        <title>The ecoresponsive genome of Daphnia pulex.</title>
        <authorList>
            <person name="Colbourne J.K."/>
            <person name="Pfrender M.E."/>
            <person name="Gilbert D."/>
            <person name="Thomas W.K."/>
            <person name="Tucker A."/>
            <person name="Oakley T.H."/>
            <person name="Tokishita S."/>
            <person name="Aerts A."/>
            <person name="Arnold G.J."/>
            <person name="Basu M.K."/>
            <person name="Bauer D.J."/>
            <person name="Caceres C.E."/>
            <person name="Carmel L."/>
            <person name="Casola C."/>
            <person name="Choi J.H."/>
            <person name="Detter J.C."/>
            <person name="Dong Q."/>
            <person name="Dusheyko S."/>
            <person name="Eads B.D."/>
            <person name="Frohlich T."/>
            <person name="Geiler-Samerotte K.A."/>
            <person name="Gerlach D."/>
            <person name="Hatcher P."/>
            <person name="Jogdeo S."/>
            <person name="Krijgsveld J."/>
            <person name="Kriventseva E.V."/>
            <person name="Kultz D."/>
            <person name="Laforsch C."/>
            <person name="Lindquist E."/>
            <person name="Lopez J."/>
            <person name="Manak J.R."/>
            <person name="Muller J."/>
            <person name="Pangilinan J."/>
            <person name="Patwardhan R.P."/>
            <person name="Pitluck S."/>
            <person name="Pritham E.J."/>
            <person name="Rechtsteiner A."/>
            <person name="Rho M."/>
            <person name="Rogozin I.B."/>
            <person name="Sakarya O."/>
            <person name="Salamov A."/>
            <person name="Schaack S."/>
            <person name="Shapiro H."/>
            <person name="Shiga Y."/>
            <person name="Skalitzky C."/>
            <person name="Smith Z."/>
            <person name="Souvorov A."/>
            <person name="Sung W."/>
            <person name="Tang Z."/>
            <person name="Tsuchiya D."/>
            <person name="Tu H."/>
            <person name="Vos H."/>
            <person name="Wang M."/>
            <person name="Wolf Y.I."/>
            <person name="Yamagata H."/>
            <person name="Yamada T."/>
            <person name="Ye Y."/>
            <person name="Shaw J.R."/>
            <person name="Andrews J."/>
            <person name="Crease T.J."/>
            <person name="Tang H."/>
            <person name="Lucas S.M."/>
            <person name="Robertson H.M."/>
            <person name="Bork P."/>
            <person name="Koonin E.V."/>
            <person name="Zdobnov E.M."/>
            <person name="Grigoriev I.V."/>
            <person name="Lynch M."/>
            <person name="Boore J.L."/>
        </authorList>
    </citation>
    <scope>NUCLEOTIDE SEQUENCE [LARGE SCALE GENOMIC DNA]</scope>
</reference>
<feature type="region of interest" description="Disordered" evidence="3">
    <location>
        <begin position="27"/>
        <end position="49"/>
    </location>
</feature>
<dbReference type="eggNOG" id="ENOG502S4KI">
    <property type="taxonomic scope" value="Eukaryota"/>
</dbReference>
<dbReference type="InterPro" id="IPR051217">
    <property type="entry name" value="Insect_Cuticle_Struc_Prot"/>
</dbReference>
<dbReference type="PANTHER" id="PTHR12236:SF79">
    <property type="entry name" value="CUTICULAR PROTEIN 50CB-RELATED"/>
    <property type="match status" value="1"/>
</dbReference>
<dbReference type="InterPro" id="IPR031311">
    <property type="entry name" value="CHIT_BIND_RR_consensus"/>
</dbReference>
<dbReference type="InParanoid" id="E9H9H3"/>
<feature type="signal peptide" evidence="4">
    <location>
        <begin position="1"/>
        <end position="15"/>
    </location>
</feature>
<dbReference type="AlphaFoldDB" id="E9H9H3"/>
<keyword evidence="6" id="KW-1185">Reference proteome</keyword>
<dbReference type="PROSITE" id="PS00233">
    <property type="entry name" value="CHIT_BIND_RR_1"/>
    <property type="match status" value="1"/>
</dbReference>
<dbReference type="GO" id="GO:0031012">
    <property type="term" value="C:extracellular matrix"/>
    <property type="evidence" value="ECO:0000318"/>
    <property type="project" value="GO_Central"/>
</dbReference>
<dbReference type="InterPro" id="IPR000618">
    <property type="entry name" value="Insect_cuticle"/>
</dbReference>
<dbReference type="Proteomes" id="UP000000305">
    <property type="component" value="Unassembled WGS sequence"/>
</dbReference>
<evidence type="ECO:0000256" key="1">
    <source>
        <dbReference type="ARBA" id="ARBA00022460"/>
    </source>
</evidence>
<evidence type="ECO:0000256" key="2">
    <source>
        <dbReference type="PROSITE-ProRule" id="PRU00497"/>
    </source>
</evidence>
<gene>
    <name evidence="5" type="ORF">DAPPUDRAFT_231491</name>
</gene>
<evidence type="ECO:0008006" key="7">
    <source>
        <dbReference type="Google" id="ProtNLM"/>
    </source>
</evidence>
<organism evidence="5 6">
    <name type="scientific">Daphnia pulex</name>
    <name type="common">Water flea</name>
    <dbReference type="NCBI Taxonomy" id="6669"/>
    <lineage>
        <taxon>Eukaryota</taxon>
        <taxon>Metazoa</taxon>
        <taxon>Ecdysozoa</taxon>
        <taxon>Arthropoda</taxon>
        <taxon>Crustacea</taxon>
        <taxon>Branchiopoda</taxon>
        <taxon>Diplostraca</taxon>
        <taxon>Cladocera</taxon>
        <taxon>Anomopoda</taxon>
        <taxon>Daphniidae</taxon>
        <taxon>Daphnia</taxon>
    </lineage>
</organism>